<organism evidence="1 2">
    <name type="scientific">Pyrrhoderma noxium</name>
    <dbReference type="NCBI Taxonomy" id="2282107"/>
    <lineage>
        <taxon>Eukaryota</taxon>
        <taxon>Fungi</taxon>
        <taxon>Dikarya</taxon>
        <taxon>Basidiomycota</taxon>
        <taxon>Agaricomycotina</taxon>
        <taxon>Agaricomycetes</taxon>
        <taxon>Hymenochaetales</taxon>
        <taxon>Hymenochaetaceae</taxon>
        <taxon>Pyrrhoderma</taxon>
    </lineage>
</organism>
<accession>A0A286UH07</accession>
<protein>
    <submittedName>
        <fullName evidence="1">Uncharacterized protein</fullName>
    </submittedName>
</protein>
<name>A0A286UH07_9AGAM</name>
<gene>
    <name evidence="1" type="ORF">PNOK_0573400</name>
</gene>
<dbReference type="EMBL" id="NBII01000005">
    <property type="protein sequence ID" value="PAV18891.1"/>
    <property type="molecule type" value="Genomic_DNA"/>
</dbReference>
<comment type="caution">
    <text evidence="1">The sequence shown here is derived from an EMBL/GenBank/DDBJ whole genome shotgun (WGS) entry which is preliminary data.</text>
</comment>
<dbReference type="InParanoid" id="A0A286UH07"/>
<dbReference type="Proteomes" id="UP000217199">
    <property type="component" value="Unassembled WGS sequence"/>
</dbReference>
<proteinExistence type="predicted"/>
<evidence type="ECO:0000313" key="2">
    <source>
        <dbReference type="Proteomes" id="UP000217199"/>
    </source>
</evidence>
<keyword evidence="2" id="KW-1185">Reference proteome</keyword>
<dbReference type="AlphaFoldDB" id="A0A286UH07"/>
<evidence type="ECO:0000313" key="1">
    <source>
        <dbReference type="EMBL" id="PAV18891.1"/>
    </source>
</evidence>
<sequence>MDALRALAIIYNQTLQNEIGKEYSRGSAANDKPWHRVHLERSWKILRSQGVNYALLPTQSTNMTAQEVDIGTCSSNDTNIILPLGLLKYSAQPLKILNSITVTASVFRSSVQDHRQ</sequence>
<reference evidence="1 2" key="1">
    <citation type="journal article" date="2017" name="Mol. Ecol.">
        <title>Comparative and population genomic landscape of Phellinus noxius: A hypervariable fungus causing root rot in trees.</title>
        <authorList>
            <person name="Chung C.L."/>
            <person name="Lee T.J."/>
            <person name="Akiba M."/>
            <person name="Lee H.H."/>
            <person name="Kuo T.H."/>
            <person name="Liu D."/>
            <person name="Ke H.M."/>
            <person name="Yokoi T."/>
            <person name="Roa M.B."/>
            <person name="Lu M.J."/>
            <person name="Chang Y.Y."/>
            <person name="Ann P.J."/>
            <person name="Tsai J.N."/>
            <person name="Chen C.Y."/>
            <person name="Tzean S.S."/>
            <person name="Ota Y."/>
            <person name="Hattori T."/>
            <person name="Sahashi N."/>
            <person name="Liou R.F."/>
            <person name="Kikuchi T."/>
            <person name="Tsai I.J."/>
        </authorList>
    </citation>
    <scope>NUCLEOTIDE SEQUENCE [LARGE SCALE GENOMIC DNA]</scope>
    <source>
        <strain evidence="1 2">FFPRI411160</strain>
    </source>
</reference>